<reference evidence="1 2" key="1">
    <citation type="submission" date="2015-01" db="EMBL/GenBank/DDBJ databases">
        <title>Evolution of Trichinella species and genotypes.</title>
        <authorList>
            <person name="Korhonen P.K."/>
            <person name="Edoardo P."/>
            <person name="Giuseppe L.R."/>
            <person name="Gasser R.B."/>
        </authorList>
    </citation>
    <scope>NUCLEOTIDE SEQUENCE [LARGE SCALE GENOMIC DNA]</scope>
    <source>
        <strain evidence="1">ISS141</strain>
    </source>
</reference>
<dbReference type="EMBL" id="JYDU01000004">
    <property type="protein sequence ID" value="KRY01147.1"/>
    <property type="molecule type" value="Genomic_DNA"/>
</dbReference>
<evidence type="ECO:0000313" key="1">
    <source>
        <dbReference type="EMBL" id="KRY01147.1"/>
    </source>
</evidence>
<organism evidence="1 2">
    <name type="scientific">Trichinella pseudospiralis</name>
    <name type="common">Parasitic roundworm</name>
    <dbReference type="NCBI Taxonomy" id="6337"/>
    <lineage>
        <taxon>Eukaryota</taxon>
        <taxon>Metazoa</taxon>
        <taxon>Ecdysozoa</taxon>
        <taxon>Nematoda</taxon>
        <taxon>Enoplea</taxon>
        <taxon>Dorylaimia</taxon>
        <taxon>Trichinellida</taxon>
        <taxon>Trichinellidae</taxon>
        <taxon>Trichinella</taxon>
    </lineage>
</organism>
<gene>
    <name evidence="1" type="ORF">T4E_10020</name>
</gene>
<comment type="caution">
    <text evidence="1">The sequence shown here is derived from an EMBL/GenBank/DDBJ whole genome shotgun (WGS) entry which is preliminary data.</text>
</comment>
<protein>
    <submittedName>
        <fullName evidence="1">Uncharacterized protein</fullName>
    </submittedName>
</protein>
<dbReference type="Proteomes" id="UP000054815">
    <property type="component" value="Unassembled WGS sequence"/>
</dbReference>
<proteinExistence type="predicted"/>
<dbReference type="AlphaFoldDB" id="A0A0V0YLV9"/>
<sequence>MNCVKDLPWKVESLSVRSSSRGPVPSPDCNRDGPQSIRVRYGQPLISIPTLCYTSATSRFPCFHLSRIWCLDSVRSVCLAMFALFPGSPWRIDRLRLFVPRLDLQSLRIQALAQLRVA</sequence>
<name>A0A0V0YLV9_TRIPS</name>
<evidence type="ECO:0000313" key="2">
    <source>
        <dbReference type="Proteomes" id="UP000054815"/>
    </source>
</evidence>
<accession>A0A0V0YLV9</accession>